<reference evidence="8 9" key="1">
    <citation type="submission" date="2015-03" db="EMBL/GenBank/DDBJ databases">
        <authorList>
            <person name="Radwan O."/>
            <person name="Al-Naeli F.A."/>
            <person name="Rendon G.A."/>
            <person name="Fields C."/>
        </authorList>
    </citation>
    <scope>NUCLEOTIDE SEQUENCE [LARGE SCALE GENOMIC DNA]</scope>
    <source>
        <strain evidence="8">CR-DP1</strain>
    </source>
</reference>
<dbReference type="GO" id="GO:0016192">
    <property type="term" value="P:vesicle-mediated transport"/>
    <property type="evidence" value="ECO:0007669"/>
    <property type="project" value="UniProtKB-UniRule"/>
</dbReference>
<feature type="region of interest" description="Disordered" evidence="6">
    <location>
        <begin position="1"/>
        <end position="21"/>
    </location>
</feature>
<proteinExistence type="inferred from homology"/>
<dbReference type="GO" id="GO:0032259">
    <property type="term" value="P:methylation"/>
    <property type="evidence" value="ECO:0007669"/>
    <property type="project" value="UniProtKB-KW"/>
</dbReference>
<evidence type="ECO:0000259" key="7">
    <source>
        <dbReference type="Pfam" id="PF13847"/>
    </source>
</evidence>
<keyword evidence="5" id="KW-0813">Transport</keyword>
<feature type="compositionally biased region" description="Low complexity" evidence="6">
    <location>
        <begin position="69"/>
        <end position="85"/>
    </location>
</feature>
<evidence type="ECO:0000256" key="2">
    <source>
        <dbReference type="ARBA" id="ARBA00022603"/>
    </source>
</evidence>
<dbReference type="SUPFAM" id="SSF53335">
    <property type="entry name" value="S-adenosyl-L-methionine-dependent methyltransferases"/>
    <property type="match status" value="1"/>
</dbReference>
<dbReference type="GO" id="GO:0016279">
    <property type="term" value="F:protein-lysine N-methyltransferase activity"/>
    <property type="evidence" value="ECO:0007669"/>
    <property type="project" value="UniProtKB-UniRule"/>
</dbReference>
<dbReference type="PANTHER" id="PTHR12843:SF5">
    <property type="entry name" value="EEF1A LYSINE METHYLTRANSFERASE 2"/>
    <property type="match status" value="1"/>
</dbReference>
<gene>
    <name evidence="5" type="primary">EFM4</name>
    <name evidence="8" type="ORF">TD95_000341</name>
</gene>
<dbReference type="InterPro" id="IPR029063">
    <property type="entry name" value="SAM-dependent_MTases_sf"/>
</dbReference>
<sequence length="290" mass="30762">MTDAKETKPAHLEPSKLGTRDWDSLYIREQSNHQTNPADKGTVWFDDSDAEAKVLAFLKARTAGSPVACTSIPASTPASPAASSCDSDDDSATDAPAPSLTYSGSSFLDLGCGNGSLLFAVRRAGYAGRLVGIDYSAASIAFAEQIRATHAAATGVADAQLLFAQWDVLRGAYAALPGAAAAGAAPQFDVVLDKGTFDAISLCAETNTAGRRVCEEYARRVVRLVKKGGVLVITSCNWTEPELEAWFVGMQMEEGQEGRWAVDGRVKYRVFSFGGVTGQTISTVCFKRVE</sequence>
<dbReference type="InterPro" id="IPR025714">
    <property type="entry name" value="Methyltranfer_dom"/>
</dbReference>
<protein>
    <recommendedName>
        <fullName evidence="5">Protein-lysine N-methyltransferase EFM4</fullName>
        <ecNumber evidence="5">2.1.1.-</ecNumber>
    </recommendedName>
    <alternativeName>
        <fullName evidence="5">Elongation factor methyltransferase 4</fullName>
    </alternativeName>
</protein>
<evidence type="ECO:0000256" key="1">
    <source>
        <dbReference type="ARBA" id="ARBA00022490"/>
    </source>
</evidence>
<dbReference type="GO" id="GO:0006417">
    <property type="term" value="P:regulation of translation"/>
    <property type="evidence" value="ECO:0007669"/>
    <property type="project" value="EnsemblFungi"/>
</dbReference>
<evidence type="ECO:0000256" key="3">
    <source>
        <dbReference type="ARBA" id="ARBA00022679"/>
    </source>
</evidence>
<evidence type="ECO:0000256" key="4">
    <source>
        <dbReference type="ARBA" id="ARBA00022691"/>
    </source>
</evidence>
<accession>A0A0F4Z839</accession>
<dbReference type="Proteomes" id="UP000033483">
    <property type="component" value="Unassembled WGS sequence"/>
</dbReference>
<comment type="function">
    <text evidence="5">S-adenosyl-L-methionine-dependent protein-lysine N-methyltransferase that mono- and dimethylates elongation factor 1-alpha at 'Lys-316'. May play a role in intracellular transport.</text>
</comment>
<feature type="domain" description="Methyltransferase" evidence="7">
    <location>
        <begin position="103"/>
        <end position="256"/>
    </location>
</feature>
<evidence type="ECO:0000313" key="8">
    <source>
        <dbReference type="EMBL" id="KKA26038.1"/>
    </source>
</evidence>
<evidence type="ECO:0000256" key="5">
    <source>
        <dbReference type="HAMAP-Rule" id="MF_03188"/>
    </source>
</evidence>
<comment type="caution">
    <text evidence="8">The sequence shown here is derived from an EMBL/GenBank/DDBJ whole genome shotgun (WGS) entry which is preliminary data.</text>
</comment>
<dbReference type="HAMAP" id="MF_03188">
    <property type="entry name" value="Methyltr_EFM4"/>
    <property type="match status" value="1"/>
</dbReference>
<keyword evidence="9" id="KW-1185">Reference proteome</keyword>
<dbReference type="Pfam" id="PF13847">
    <property type="entry name" value="Methyltransf_31"/>
    <property type="match status" value="1"/>
</dbReference>
<dbReference type="PANTHER" id="PTHR12843">
    <property type="entry name" value="PROTEIN-LYSINE N-METHYLTRANSFERASE METTL10"/>
    <property type="match status" value="1"/>
</dbReference>
<comment type="similarity">
    <text evidence="5">Belongs to the class I-like SAM-binding methyltransferase superfamily. EFM4 family.</text>
</comment>
<dbReference type="AlphaFoldDB" id="A0A0F4Z839"/>
<keyword evidence="1 5" id="KW-0963">Cytoplasm</keyword>
<dbReference type="EC" id="2.1.1.-" evidence="5"/>
<evidence type="ECO:0000313" key="9">
    <source>
        <dbReference type="Proteomes" id="UP000033483"/>
    </source>
</evidence>
<dbReference type="EMBL" id="LAEV01002294">
    <property type="protein sequence ID" value="KKA26038.1"/>
    <property type="molecule type" value="Genomic_DNA"/>
</dbReference>
<dbReference type="InterPro" id="IPR026635">
    <property type="entry name" value="Efm4/METTL10"/>
</dbReference>
<dbReference type="Gene3D" id="3.40.50.150">
    <property type="entry name" value="Vaccinia Virus protein VP39"/>
    <property type="match status" value="1"/>
</dbReference>
<dbReference type="OrthoDB" id="10069295at2759"/>
<keyword evidence="3 5" id="KW-0808">Transferase</keyword>
<dbReference type="GO" id="GO:0005737">
    <property type="term" value="C:cytoplasm"/>
    <property type="evidence" value="ECO:0007669"/>
    <property type="project" value="UniProtKB-SubCell"/>
</dbReference>
<feature type="region of interest" description="Disordered" evidence="6">
    <location>
        <begin position="69"/>
        <end position="96"/>
    </location>
</feature>
<dbReference type="CDD" id="cd02440">
    <property type="entry name" value="AdoMet_MTases"/>
    <property type="match status" value="1"/>
</dbReference>
<evidence type="ECO:0000256" key="6">
    <source>
        <dbReference type="SAM" id="MobiDB-lite"/>
    </source>
</evidence>
<keyword evidence="2 5" id="KW-0489">Methyltransferase</keyword>
<organism evidence="8 9">
    <name type="scientific">Thielaviopsis punctulata</name>
    <dbReference type="NCBI Taxonomy" id="72032"/>
    <lineage>
        <taxon>Eukaryota</taxon>
        <taxon>Fungi</taxon>
        <taxon>Dikarya</taxon>
        <taxon>Ascomycota</taxon>
        <taxon>Pezizomycotina</taxon>
        <taxon>Sordariomycetes</taxon>
        <taxon>Hypocreomycetidae</taxon>
        <taxon>Microascales</taxon>
        <taxon>Ceratocystidaceae</taxon>
        <taxon>Thielaviopsis</taxon>
    </lineage>
</organism>
<name>A0A0F4Z839_9PEZI</name>
<keyword evidence="4 5" id="KW-0949">S-adenosyl-L-methionine</keyword>
<comment type="subcellular location">
    <subcellularLocation>
        <location evidence="5">Cytoplasm</location>
    </subcellularLocation>
</comment>